<keyword evidence="2" id="KW-0472">Membrane</keyword>
<feature type="region of interest" description="Disordered" evidence="1">
    <location>
        <begin position="695"/>
        <end position="719"/>
    </location>
</feature>
<dbReference type="Proteomes" id="UP001383192">
    <property type="component" value="Unassembled WGS sequence"/>
</dbReference>
<evidence type="ECO:0000256" key="1">
    <source>
        <dbReference type="SAM" id="MobiDB-lite"/>
    </source>
</evidence>
<feature type="transmembrane region" description="Helical" evidence="2">
    <location>
        <begin position="243"/>
        <end position="265"/>
    </location>
</feature>
<feature type="transmembrane region" description="Helical" evidence="2">
    <location>
        <begin position="212"/>
        <end position="237"/>
    </location>
</feature>
<feature type="region of interest" description="Disordered" evidence="1">
    <location>
        <begin position="40"/>
        <end position="70"/>
    </location>
</feature>
<dbReference type="AlphaFoldDB" id="A0AAW0AZF7"/>
<organism evidence="4 5">
    <name type="scientific">Paramarasmius palmivorus</name>
    <dbReference type="NCBI Taxonomy" id="297713"/>
    <lineage>
        <taxon>Eukaryota</taxon>
        <taxon>Fungi</taxon>
        <taxon>Dikarya</taxon>
        <taxon>Basidiomycota</taxon>
        <taxon>Agaricomycotina</taxon>
        <taxon>Agaricomycetes</taxon>
        <taxon>Agaricomycetidae</taxon>
        <taxon>Agaricales</taxon>
        <taxon>Marasmiineae</taxon>
        <taxon>Marasmiaceae</taxon>
        <taxon>Paramarasmius</taxon>
    </lineage>
</organism>
<name>A0AAW0AZF7_9AGAR</name>
<feature type="transmembrane region" description="Helical" evidence="2">
    <location>
        <begin position="156"/>
        <end position="178"/>
    </location>
</feature>
<keyword evidence="2" id="KW-1133">Transmembrane helix</keyword>
<evidence type="ECO:0000256" key="2">
    <source>
        <dbReference type="SAM" id="Phobius"/>
    </source>
</evidence>
<evidence type="ECO:0000313" key="4">
    <source>
        <dbReference type="EMBL" id="KAK7018675.1"/>
    </source>
</evidence>
<accession>A0AAW0AZF7</accession>
<keyword evidence="2" id="KW-0812">Transmembrane</keyword>
<comment type="caution">
    <text evidence="4">The sequence shown here is derived from an EMBL/GenBank/DDBJ whole genome shotgun (WGS) entry which is preliminary data.</text>
</comment>
<feature type="region of interest" description="Disordered" evidence="1">
    <location>
        <begin position="1"/>
        <end position="23"/>
    </location>
</feature>
<evidence type="ECO:0000259" key="3">
    <source>
        <dbReference type="Pfam" id="PF20153"/>
    </source>
</evidence>
<feature type="compositionally biased region" description="Basic and acidic residues" evidence="1">
    <location>
        <begin position="789"/>
        <end position="802"/>
    </location>
</feature>
<reference evidence="4 5" key="1">
    <citation type="submission" date="2024-01" db="EMBL/GenBank/DDBJ databases">
        <title>A draft genome for a cacao thread blight-causing isolate of Paramarasmius palmivorus.</title>
        <authorList>
            <person name="Baruah I.K."/>
            <person name="Bukari Y."/>
            <person name="Amoako-Attah I."/>
            <person name="Meinhardt L.W."/>
            <person name="Bailey B.A."/>
            <person name="Cohen S.P."/>
        </authorList>
    </citation>
    <scope>NUCLEOTIDE SEQUENCE [LARGE SCALE GENOMIC DNA]</scope>
    <source>
        <strain evidence="4 5">GH-12</strain>
    </source>
</reference>
<dbReference type="Pfam" id="PF20153">
    <property type="entry name" value="DUF6535"/>
    <property type="match status" value="1"/>
</dbReference>
<proteinExistence type="predicted"/>
<evidence type="ECO:0000313" key="5">
    <source>
        <dbReference type="Proteomes" id="UP001383192"/>
    </source>
</evidence>
<dbReference type="InterPro" id="IPR045338">
    <property type="entry name" value="DUF6535"/>
</dbReference>
<feature type="compositionally biased region" description="Basic and acidic residues" evidence="1">
    <location>
        <begin position="772"/>
        <end position="781"/>
    </location>
</feature>
<protein>
    <recommendedName>
        <fullName evidence="3">DUF6535 domain-containing protein</fullName>
    </recommendedName>
</protein>
<sequence>MHTDHNPTRGTNNGSELKDGAGRIEEEKVRIAYSQLNMDLEREHKLQRQRKEARRRKEEEEDGAQKRKKLGADHSYEKLQVEVKKYDDGMIASYKEDIDTLLVFAGLFSAIVTAFLIESYQWLSEDTTVMILTQISQQLTGTQEQPTPFTPEASSIRINCFWFLSLILSLTSALFGLLCKQWLREHQRDVVTRTPGEDLALRQLRRDSFEKWGVASFLSALPILLEIALMFFFVGVLDLLWTLQLVVFSICLAAIVLSVGLYFLTTILPTITIPRDQARFIHNLDEGRNPLHDFGQLAYQFVCPYKSPQAWAVYKLLTTFPKFLLNIPLVNNLTKTHFRPLWDHIQAQTSSWSMLDLRVVRQFDQEVKFILPFQLQVYELHALHWAVTMFRDSPSMIPHLQNVLETLPRSVAFSAVLNRWDIAMWEVEDLELGIYLRVPDLYEGRPKPITNDLPLHSQEGIELLFHHRLWEAYVKVSTMLSLSDLLSLSDFNDSYRTFVQKLPKSWKNSAFIIPLPIAITSWSHENPLVREQSLGLLRDYEDSWKHSSGCNEERHNAERVAFANSLAEYIVRSVESKLPSVFLTSKKGQVFMRFIHDEIIIRSLYSQDGFIDWLWNAATKKVQEVGQLPDNYFAPLPKRDDPPQFDPVRNFIDTVDPQFDNHHNEDEVPSSPVGSVTENIDIQVLGSCGNVTGEIANDSLGSHPLPLGNEEPANPGDSAVRAAEGIAEGSLIPLSAGEDEPDAVAASDTDQDHPKQATEDGSQVVPSPLKGQGERAKDNCKDQGIASLPREEHRERRRDEGRGWNIVNDPNHLRMHWFRP</sequence>
<feature type="transmembrane region" description="Helical" evidence="2">
    <location>
        <begin position="100"/>
        <end position="117"/>
    </location>
</feature>
<gene>
    <name evidence="4" type="ORF">VNI00_018330</name>
</gene>
<feature type="compositionally biased region" description="Basic and acidic residues" evidence="1">
    <location>
        <begin position="40"/>
        <end position="58"/>
    </location>
</feature>
<keyword evidence="5" id="KW-1185">Reference proteome</keyword>
<feature type="region of interest" description="Disordered" evidence="1">
    <location>
        <begin position="732"/>
        <end position="808"/>
    </location>
</feature>
<feature type="domain" description="DUF6535" evidence="3">
    <location>
        <begin position="80"/>
        <end position="242"/>
    </location>
</feature>
<dbReference type="EMBL" id="JAYKXP010000225">
    <property type="protein sequence ID" value="KAK7018675.1"/>
    <property type="molecule type" value="Genomic_DNA"/>
</dbReference>